<organism evidence="4 5">
    <name type="scientific">Acacia crassicarpa</name>
    <name type="common">northern wattle</name>
    <dbReference type="NCBI Taxonomy" id="499986"/>
    <lineage>
        <taxon>Eukaryota</taxon>
        <taxon>Viridiplantae</taxon>
        <taxon>Streptophyta</taxon>
        <taxon>Embryophyta</taxon>
        <taxon>Tracheophyta</taxon>
        <taxon>Spermatophyta</taxon>
        <taxon>Magnoliopsida</taxon>
        <taxon>eudicotyledons</taxon>
        <taxon>Gunneridae</taxon>
        <taxon>Pentapetalae</taxon>
        <taxon>rosids</taxon>
        <taxon>fabids</taxon>
        <taxon>Fabales</taxon>
        <taxon>Fabaceae</taxon>
        <taxon>Caesalpinioideae</taxon>
        <taxon>mimosoid clade</taxon>
        <taxon>Acacieae</taxon>
        <taxon>Acacia</taxon>
    </lineage>
</organism>
<dbReference type="PANTHER" id="PTHR48050">
    <property type="entry name" value="STEROL 3-BETA-GLUCOSYLTRANSFERASE"/>
    <property type="match status" value="1"/>
</dbReference>
<comment type="caution">
    <text evidence="4">The sequence shown here is derived from an EMBL/GenBank/DDBJ whole genome shotgun (WGS) entry which is preliminary data.</text>
</comment>
<evidence type="ECO:0008006" key="6">
    <source>
        <dbReference type="Google" id="ProtNLM"/>
    </source>
</evidence>
<dbReference type="InterPro" id="IPR004276">
    <property type="entry name" value="GlycoTrans_28_N"/>
</dbReference>
<dbReference type="CDD" id="cd03784">
    <property type="entry name" value="GT1_Gtf-like"/>
    <property type="match status" value="1"/>
</dbReference>
<keyword evidence="5" id="KW-1185">Reference proteome</keyword>
<dbReference type="GO" id="GO:0005975">
    <property type="term" value="P:carbohydrate metabolic process"/>
    <property type="evidence" value="ECO:0007669"/>
    <property type="project" value="InterPro"/>
</dbReference>
<dbReference type="EMBL" id="JAWXYG010000018">
    <property type="protein sequence ID" value="KAK4253092.1"/>
    <property type="molecule type" value="Genomic_DNA"/>
</dbReference>
<dbReference type="Proteomes" id="UP001293593">
    <property type="component" value="Unassembled WGS sequence"/>
</dbReference>
<gene>
    <name evidence="4" type="ORF">QN277_010912</name>
</gene>
<dbReference type="InterPro" id="IPR050426">
    <property type="entry name" value="Glycosyltransferase_28"/>
</dbReference>
<evidence type="ECO:0000259" key="3">
    <source>
        <dbReference type="Pfam" id="PF06722"/>
    </source>
</evidence>
<evidence type="ECO:0000313" key="4">
    <source>
        <dbReference type="EMBL" id="KAK4253092.1"/>
    </source>
</evidence>
<accession>A0AAE1ILR2</accession>
<dbReference type="SUPFAM" id="SSF53756">
    <property type="entry name" value="UDP-Glycosyltransferase/glycogen phosphorylase"/>
    <property type="match status" value="1"/>
</dbReference>
<dbReference type="Gene3D" id="3.40.50.2000">
    <property type="entry name" value="Glycogen Phosphorylase B"/>
    <property type="match status" value="2"/>
</dbReference>
<dbReference type="FunFam" id="3.40.50.2000:FF:000009">
    <property type="entry name" value="Sterol 3-beta-glucosyltransferase UGT80A2"/>
    <property type="match status" value="1"/>
</dbReference>
<dbReference type="AlphaFoldDB" id="A0AAE1ILR2"/>
<dbReference type="InterPro" id="IPR002213">
    <property type="entry name" value="UDP_glucos_trans"/>
</dbReference>
<keyword evidence="1" id="KW-0808">Transferase</keyword>
<evidence type="ECO:0000259" key="2">
    <source>
        <dbReference type="Pfam" id="PF03033"/>
    </source>
</evidence>
<evidence type="ECO:0000256" key="1">
    <source>
        <dbReference type="ARBA" id="ARBA00022679"/>
    </source>
</evidence>
<proteinExistence type="predicted"/>
<feature type="domain" description="Glycosyltransferase family 28 N-terminal" evidence="2">
    <location>
        <begin position="146"/>
        <end position="289"/>
    </location>
</feature>
<dbReference type="GO" id="GO:0016906">
    <property type="term" value="F:sterol 3-beta-glucosyltransferase activity"/>
    <property type="evidence" value="ECO:0007669"/>
    <property type="project" value="UniProtKB-ARBA"/>
</dbReference>
<name>A0AAE1ILR2_9FABA</name>
<dbReference type="InterPro" id="IPR010610">
    <property type="entry name" value="EryCIII-like_C"/>
</dbReference>
<dbReference type="Pfam" id="PF03033">
    <property type="entry name" value="Glyco_transf_28"/>
    <property type="match status" value="1"/>
</dbReference>
<reference evidence="4" key="1">
    <citation type="submission" date="2023-10" db="EMBL/GenBank/DDBJ databases">
        <title>Chromosome-level genome of the transformable northern wattle, Acacia crassicarpa.</title>
        <authorList>
            <person name="Massaro I."/>
            <person name="Sinha N.R."/>
            <person name="Poethig S."/>
            <person name="Leichty A.R."/>
        </authorList>
    </citation>
    <scope>NUCLEOTIDE SEQUENCE</scope>
    <source>
        <strain evidence="4">Acra3RX</strain>
        <tissue evidence="4">Leaf</tissue>
    </source>
</reference>
<protein>
    <recommendedName>
        <fullName evidence="6">Glycosyltransferase family 28 N-terminal domain-containing protein</fullName>
    </recommendedName>
</protein>
<sequence>MSNEETFASSSSSSSFKEAEHSKVALGHKSSEACLSPRGLDHCISAPAAADRSRFLAEHEIVWNRSVTEKRESLRKDLMLDRLSDREKHKLIVELVKIQNDGTVEVDFERSLPVASELLELKSFEESAASGSFISESNKSVPKLQIAILVVGTRGDVQPFLAIAKRLQDYGHRVRLATHANFNTFVKSAGVDFYPLGGDPRILAGYMARNKGLIPSNPSEISTQRKQMKAIIDSLLPACTAPDLETGVHFRSQAIIANPPAYGHIHVAEALGVPLHIIFTMPWTPTNEFPHPLARVPQSAAYWLSYVVVDLLIWWGIRGIINDFRTKKLKLAPIAYFSMYRGSISHLPTAYMWSPHVVPKPSDWGPLVDVVGYCFLNLGSKYQPREDFVQWIQKGPKPLYFGFGSMPLEDSKKTTDVILEALKDTGQRGIIDRGWGNLGNMTEVPHNVFLLEECPHDWLFPRCSAVVHHGGAGTTATGLRAGCPTTIVPFFGDQFFWGDRIHQKGLGPPPIPISELSVDKLSSAITFMLQPEVKSQAMGIAKLIENEDGVAAAVDAFHRHLPPEIPLPSPSPIEEGHSNPLQWFFLQLGKLCCLPCGGVDV</sequence>
<dbReference type="Pfam" id="PF06722">
    <property type="entry name" value="EryCIII-like_C"/>
    <property type="match status" value="1"/>
</dbReference>
<feature type="domain" description="Erythromycin biosynthesis protein CIII-like C-terminal" evidence="3">
    <location>
        <begin position="438"/>
        <end position="530"/>
    </location>
</feature>
<dbReference type="PANTHER" id="PTHR48050:SF16">
    <property type="entry name" value="STEROL 3-BETA-GLUCOSYLTRANSFERASE UGT80B1"/>
    <property type="match status" value="1"/>
</dbReference>
<evidence type="ECO:0000313" key="5">
    <source>
        <dbReference type="Proteomes" id="UP001293593"/>
    </source>
</evidence>